<name>A0ACC0AJQ4_CATRO</name>
<comment type="caution">
    <text evidence="1">The sequence shown here is derived from an EMBL/GenBank/DDBJ whole genome shotgun (WGS) entry which is preliminary data.</text>
</comment>
<evidence type="ECO:0000313" key="2">
    <source>
        <dbReference type="Proteomes" id="UP001060085"/>
    </source>
</evidence>
<organism evidence="1 2">
    <name type="scientific">Catharanthus roseus</name>
    <name type="common">Madagascar periwinkle</name>
    <name type="synonym">Vinca rosea</name>
    <dbReference type="NCBI Taxonomy" id="4058"/>
    <lineage>
        <taxon>Eukaryota</taxon>
        <taxon>Viridiplantae</taxon>
        <taxon>Streptophyta</taxon>
        <taxon>Embryophyta</taxon>
        <taxon>Tracheophyta</taxon>
        <taxon>Spermatophyta</taxon>
        <taxon>Magnoliopsida</taxon>
        <taxon>eudicotyledons</taxon>
        <taxon>Gunneridae</taxon>
        <taxon>Pentapetalae</taxon>
        <taxon>asterids</taxon>
        <taxon>lamiids</taxon>
        <taxon>Gentianales</taxon>
        <taxon>Apocynaceae</taxon>
        <taxon>Rauvolfioideae</taxon>
        <taxon>Vinceae</taxon>
        <taxon>Catharanthinae</taxon>
        <taxon>Catharanthus</taxon>
    </lineage>
</organism>
<evidence type="ECO:0000313" key="1">
    <source>
        <dbReference type="EMBL" id="KAI5660814.1"/>
    </source>
</evidence>
<dbReference type="EMBL" id="CM044705">
    <property type="protein sequence ID" value="KAI5660814.1"/>
    <property type="molecule type" value="Genomic_DNA"/>
</dbReference>
<proteinExistence type="predicted"/>
<gene>
    <name evidence="1" type="ORF">M9H77_20137</name>
</gene>
<dbReference type="Proteomes" id="UP001060085">
    <property type="component" value="Linkage Group LG05"/>
</dbReference>
<accession>A0ACC0AJQ4</accession>
<sequence length="152" mass="16744">MDTLVRNATLRFSKRVDRYEALNPIYGQDGGVHGGSSSSSRRSMFSRPKSYRIHGGGGDGGGVMKSSFSSRRDRARKRSIFLQSYKLGNYSSMEETTNNSRKSKTKKLKKAFVKVKSIVVSVLSFIGTDSLRSCNSRSAISASLPTRVVKCC</sequence>
<keyword evidence="2" id="KW-1185">Reference proteome</keyword>
<protein>
    <submittedName>
        <fullName evidence="1">Uncharacterized protein</fullName>
    </submittedName>
</protein>
<reference evidence="2" key="1">
    <citation type="journal article" date="2023" name="Nat. Plants">
        <title>Single-cell RNA sequencing provides a high-resolution roadmap for understanding the multicellular compartmentation of specialized metabolism.</title>
        <authorList>
            <person name="Sun S."/>
            <person name="Shen X."/>
            <person name="Li Y."/>
            <person name="Li Y."/>
            <person name="Wang S."/>
            <person name="Li R."/>
            <person name="Zhang H."/>
            <person name="Shen G."/>
            <person name="Guo B."/>
            <person name="Wei J."/>
            <person name="Xu J."/>
            <person name="St-Pierre B."/>
            <person name="Chen S."/>
            <person name="Sun C."/>
        </authorList>
    </citation>
    <scope>NUCLEOTIDE SEQUENCE [LARGE SCALE GENOMIC DNA]</scope>
</reference>